<accession>A0A1D8JC39</accession>
<protein>
    <recommendedName>
        <fullName evidence="1">YtkA-like domain-containing protein</fullName>
    </recommendedName>
</protein>
<evidence type="ECO:0000313" key="3">
    <source>
        <dbReference type="Proteomes" id="UP000185746"/>
    </source>
</evidence>
<dbReference type="PROSITE" id="PS51257">
    <property type="entry name" value="PROKAR_LIPOPROTEIN"/>
    <property type="match status" value="1"/>
</dbReference>
<dbReference type="RefSeq" id="WP_075526364.1">
    <property type="nucleotide sequence ID" value="NZ_CP017560.1"/>
</dbReference>
<dbReference type="Pfam" id="PF13115">
    <property type="entry name" value="YtkA"/>
    <property type="match status" value="1"/>
</dbReference>
<dbReference type="EMBL" id="CP017560">
    <property type="protein sequence ID" value="AOV06271.1"/>
    <property type="molecule type" value="Genomic_DNA"/>
</dbReference>
<dbReference type="InterPro" id="IPR032693">
    <property type="entry name" value="YtkA-like_dom"/>
</dbReference>
<proteinExistence type="predicted"/>
<gene>
    <name evidence="2" type="ORF">BI350_00535</name>
</gene>
<reference evidence="2 3" key="1">
    <citation type="submission" date="2016-09" db="EMBL/GenBank/DDBJ databases">
        <title>Complete genome sequence of the Lysinibacillus sphaericus LMG 22257, a specie of Bacillus with ureolytic activity that can effectively biodeposit calcium carbonate.</title>
        <authorList>
            <person name="Yan W."/>
        </authorList>
    </citation>
    <scope>NUCLEOTIDE SEQUENCE [LARGE SCALE GENOMIC DNA]</scope>
    <source>
        <strain evidence="2 3">LMG 22257</strain>
    </source>
</reference>
<sequence length="119" mass="13126">MRKVLLLMIATIMILAGCGASKLEFIVEKEPVYEEEVASEFVLKVTDSAEEVTGLSIESTLEMAKMDHGVIEVIFIDNGDGTYTGNVELPMGGEWIADIRAEKDGEVIEDVITFNVKER</sequence>
<keyword evidence="3" id="KW-1185">Reference proteome</keyword>
<dbReference type="Proteomes" id="UP000185746">
    <property type="component" value="Chromosome"/>
</dbReference>
<evidence type="ECO:0000313" key="2">
    <source>
        <dbReference type="EMBL" id="AOV06271.1"/>
    </source>
</evidence>
<name>A0A1D8JC39_9BACL</name>
<dbReference type="AlphaFoldDB" id="A0A1D8JC39"/>
<feature type="domain" description="YtkA-like" evidence="1">
    <location>
        <begin position="26"/>
        <end position="97"/>
    </location>
</feature>
<evidence type="ECO:0000259" key="1">
    <source>
        <dbReference type="Pfam" id="PF13115"/>
    </source>
</evidence>
<organism evidence="2 3">
    <name type="scientific">Sporosarcina ureilytica</name>
    <dbReference type="NCBI Taxonomy" id="298596"/>
    <lineage>
        <taxon>Bacteria</taxon>
        <taxon>Bacillati</taxon>
        <taxon>Bacillota</taxon>
        <taxon>Bacilli</taxon>
        <taxon>Bacillales</taxon>
        <taxon>Caryophanaceae</taxon>
        <taxon>Sporosarcina</taxon>
    </lineage>
</organism>
<dbReference type="KEGG" id="surl:BI350_00535"/>